<protein>
    <submittedName>
        <fullName evidence="3">Helix-turn-helix transcriptional regulator</fullName>
    </submittedName>
</protein>
<dbReference type="Proteomes" id="UP000823632">
    <property type="component" value="Unassembled WGS sequence"/>
</dbReference>
<proteinExistence type="predicted"/>
<dbReference type="CDD" id="cd00093">
    <property type="entry name" value="HTH_XRE"/>
    <property type="match status" value="1"/>
</dbReference>
<dbReference type="InterPro" id="IPR050807">
    <property type="entry name" value="TransReg_Diox_bact_type"/>
</dbReference>
<dbReference type="GO" id="GO:0003700">
    <property type="term" value="F:DNA-binding transcription factor activity"/>
    <property type="evidence" value="ECO:0007669"/>
    <property type="project" value="TreeGrafter"/>
</dbReference>
<evidence type="ECO:0000313" key="3">
    <source>
        <dbReference type="EMBL" id="MBO8430375.1"/>
    </source>
</evidence>
<organism evidence="3 4">
    <name type="scientific">Candidatus Scatousia excrementipullorum</name>
    <dbReference type="NCBI Taxonomy" id="2840936"/>
    <lineage>
        <taxon>Bacteria</taxon>
        <taxon>Candidatus Scatousia</taxon>
    </lineage>
</organism>
<evidence type="ECO:0000259" key="2">
    <source>
        <dbReference type="PROSITE" id="PS50943"/>
    </source>
</evidence>
<dbReference type="SUPFAM" id="SSF47413">
    <property type="entry name" value="lambda repressor-like DNA-binding domains"/>
    <property type="match status" value="1"/>
</dbReference>
<reference evidence="3" key="2">
    <citation type="journal article" date="2021" name="PeerJ">
        <title>Extensive microbial diversity within the chicken gut microbiome revealed by metagenomics and culture.</title>
        <authorList>
            <person name="Gilroy R."/>
            <person name="Ravi A."/>
            <person name="Getino M."/>
            <person name="Pursley I."/>
            <person name="Horton D.L."/>
            <person name="Alikhan N.F."/>
            <person name="Baker D."/>
            <person name="Gharbi K."/>
            <person name="Hall N."/>
            <person name="Watson M."/>
            <person name="Adriaenssens E.M."/>
            <person name="Foster-Nyarko E."/>
            <person name="Jarju S."/>
            <person name="Secka A."/>
            <person name="Antonio M."/>
            <person name="Oren A."/>
            <person name="Chaudhuri R.R."/>
            <person name="La Ragione R."/>
            <person name="Hildebrand F."/>
            <person name="Pallen M.J."/>
        </authorList>
    </citation>
    <scope>NUCLEOTIDE SEQUENCE</scope>
    <source>
        <strain evidence="3">10192</strain>
    </source>
</reference>
<accession>A0A9D9DQK5</accession>
<feature type="domain" description="HTH cro/C1-type" evidence="2">
    <location>
        <begin position="24"/>
        <end position="78"/>
    </location>
</feature>
<dbReference type="InterPro" id="IPR010982">
    <property type="entry name" value="Lambda_DNA-bd_dom_sf"/>
</dbReference>
<sequence length="83" mass="9397">MSKCQAGRIVVMQDELLFKLGQSIRYLRLKKGMSQEELGFKSELSTNSVSAIERGAYNFKIKTLYKIASALQADVMDIINCKF</sequence>
<gene>
    <name evidence="3" type="ORF">IAC76_03220</name>
</gene>
<dbReference type="SMART" id="SM00530">
    <property type="entry name" value="HTH_XRE"/>
    <property type="match status" value="1"/>
</dbReference>
<name>A0A9D9DQK5_9BACT</name>
<dbReference type="Gene3D" id="1.10.260.40">
    <property type="entry name" value="lambda repressor-like DNA-binding domains"/>
    <property type="match status" value="1"/>
</dbReference>
<dbReference type="PANTHER" id="PTHR46797:SF1">
    <property type="entry name" value="METHYLPHOSPHONATE SYNTHASE"/>
    <property type="match status" value="1"/>
</dbReference>
<comment type="caution">
    <text evidence="3">The sequence shown here is derived from an EMBL/GenBank/DDBJ whole genome shotgun (WGS) entry which is preliminary data.</text>
</comment>
<dbReference type="GO" id="GO:0003677">
    <property type="term" value="F:DNA binding"/>
    <property type="evidence" value="ECO:0007669"/>
    <property type="project" value="UniProtKB-KW"/>
</dbReference>
<evidence type="ECO:0000256" key="1">
    <source>
        <dbReference type="ARBA" id="ARBA00023125"/>
    </source>
</evidence>
<dbReference type="PANTHER" id="PTHR46797">
    <property type="entry name" value="HTH-TYPE TRANSCRIPTIONAL REGULATOR"/>
    <property type="match status" value="1"/>
</dbReference>
<dbReference type="EMBL" id="JADIND010000069">
    <property type="protein sequence ID" value="MBO8430375.1"/>
    <property type="molecule type" value="Genomic_DNA"/>
</dbReference>
<dbReference type="PROSITE" id="PS50943">
    <property type="entry name" value="HTH_CROC1"/>
    <property type="match status" value="1"/>
</dbReference>
<keyword evidence="1" id="KW-0238">DNA-binding</keyword>
<evidence type="ECO:0000313" key="4">
    <source>
        <dbReference type="Proteomes" id="UP000823632"/>
    </source>
</evidence>
<dbReference type="InterPro" id="IPR001387">
    <property type="entry name" value="Cro/C1-type_HTH"/>
</dbReference>
<dbReference type="GO" id="GO:0005829">
    <property type="term" value="C:cytosol"/>
    <property type="evidence" value="ECO:0007669"/>
    <property type="project" value="TreeGrafter"/>
</dbReference>
<reference evidence="3" key="1">
    <citation type="submission" date="2020-10" db="EMBL/GenBank/DDBJ databases">
        <authorList>
            <person name="Gilroy R."/>
        </authorList>
    </citation>
    <scope>NUCLEOTIDE SEQUENCE</scope>
    <source>
        <strain evidence="3">10192</strain>
    </source>
</reference>
<dbReference type="AlphaFoldDB" id="A0A9D9DQK5"/>
<dbReference type="Pfam" id="PF01381">
    <property type="entry name" value="HTH_3"/>
    <property type="match status" value="1"/>
</dbReference>